<dbReference type="EMBL" id="CADCXU010009092">
    <property type="protein sequence ID" value="CAB0000065.1"/>
    <property type="molecule type" value="Genomic_DNA"/>
</dbReference>
<name>A0A6H5GBF4_9HEMI</name>
<dbReference type="AlphaFoldDB" id="A0A6H5GBF4"/>
<organism evidence="2 3">
    <name type="scientific">Nesidiocoris tenuis</name>
    <dbReference type="NCBI Taxonomy" id="355587"/>
    <lineage>
        <taxon>Eukaryota</taxon>
        <taxon>Metazoa</taxon>
        <taxon>Ecdysozoa</taxon>
        <taxon>Arthropoda</taxon>
        <taxon>Hexapoda</taxon>
        <taxon>Insecta</taxon>
        <taxon>Pterygota</taxon>
        <taxon>Neoptera</taxon>
        <taxon>Paraneoptera</taxon>
        <taxon>Hemiptera</taxon>
        <taxon>Heteroptera</taxon>
        <taxon>Panheteroptera</taxon>
        <taxon>Cimicomorpha</taxon>
        <taxon>Miridae</taxon>
        <taxon>Dicyphina</taxon>
        <taxon>Nesidiocoris</taxon>
    </lineage>
</organism>
<protein>
    <submittedName>
        <fullName evidence="2">Uncharacterized protein</fullName>
    </submittedName>
</protein>
<feature type="active site" evidence="1">
    <location>
        <position position="209"/>
    </location>
</feature>
<evidence type="ECO:0000313" key="3">
    <source>
        <dbReference type="Proteomes" id="UP000479000"/>
    </source>
</evidence>
<dbReference type="PROSITE" id="PS00144">
    <property type="entry name" value="ASN_GLN_ASE_1"/>
    <property type="match status" value="1"/>
</dbReference>
<gene>
    <name evidence="2" type="ORF">NTEN_LOCUS6230</name>
</gene>
<evidence type="ECO:0000256" key="1">
    <source>
        <dbReference type="PROSITE-ProRule" id="PRU10099"/>
    </source>
</evidence>
<dbReference type="Proteomes" id="UP000479000">
    <property type="component" value="Unassembled WGS sequence"/>
</dbReference>
<accession>A0A6H5GBF4</accession>
<sequence>MKERSESQKCRCGLVRPSATRSSPTLLYDVTVMWSFTKMAIALSILNLFSRFLNWMFVLARSITQFNRNLNYLLPVLAMHKPFKDVNAAISDLRSELSQIRIPSIIVDDPEQIIKTKELEMAAVWSRQRRQGTHSYAANRILEVSAHPAPRVRTGGRISRITTQDRPWKRTVVQTSAKADSWGAIVDMADAVVVPVVRAIQVLITTGGTIGATAAAVSTAGGTASELST</sequence>
<evidence type="ECO:0000313" key="2">
    <source>
        <dbReference type="EMBL" id="CAB0000065.1"/>
    </source>
</evidence>
<proteinExistence type="predicted"/>
<dbReference type="GO" id="GO:0006520">
    <property type="term" value="P:amino acid metabolic process"/>
    <property type="evidence" value="ECO:0007669"/>
    <property type="project" value="InterPro"/>
</dbReference>
<dbReference type="InterPro" id="IPR020827">
    <property type="entry name" value="Asparaginase/glutaminase_AS1"/>
</dbReference>
<reference evidence="2 3" key="1">
    <citation type="submission" date="2020-02" db="EMBL/GenBank/DDBJ databases">
        <authorList>
            <person name="Ferguson B K."/>
        </authorList>
    </citation>
    <scope>NUCLEOTIDE SEQUENCE [LARGE SCALE GENOMIC DNA]</scope>
</reference>
<keyword evidence="3" id="KW-1185">Reference proteome</keyword>